<dbReference type="EMBL" id="JAIZAY010000017">
    <property type="protein sequence ID" value="KAJ8025394.1"/>
    <property type="molecule type" value="Genomic_DNA"/>
</dbReference>
<gene>
    <name evidence="3" type="ORF">HOLleu_32940</name>
</gene>
<evidence type="ECO:0000256" key="1">
    <source>
        <dbReference type="ARBA" id="ARBA00010597"/>
    </source>
</evidence>
<name>A0A9Q0YRK7_HOLLE</name>
<dbReference type="PANTHER" id="PTHR31921:SF1">
    <property type="entry name" value="PROTEIN DPCD"/>
    <property type="match status" value="1"/>
</dbReference>
<organism evidence="3 4">
    <name type="scientific">Holothuria leucospilota</name>
    <name type="common">Black long sea cucumber</name>
    <name type="synonym">Mertensiothuria leucospilota</name>
    <dbReference type="NCBI Taxonomy" id="206669"/>
    <lineage>
        <taxon>Eukaryota</taxon>
        <taxon>Metazoa</taxon>
        <taxon>Echinodermata</taxon>
        <taxon>Eleutherozoa</taxon>
        <taxon>Echinozoa</taxon>
        <taxon>Holothuroidea</taxon>
        <taxon>Aspidochirotacea</taxon>
        <taxon>Aspidochirotida</taxon>
        <taxon>Holothuriidae</taxon>
        <taxon>Holothuria</taxon>
    </lineage>
</organism>
<evidence type="ECO:0000256" key="2">
    <source>
        <dbReference type="ARBA" id="ARBA00020330"/>
    </source>
</evidence>
<sequence>MATFSWLEALKSAQKSALVQDGKKKIHFTFPDRTEMAEEYDVKTGDLLVRKWKKKKMLGGDGNWEFEVGEQYFTPTAMKEDLLRESSSNPIFVRKDTKECFQWRIRNLPYPVSTYSVTADNDARCCIVRTTNKKYYKRFSIPDLDRAQLPLEQSAVSFAHANNTLIISYKKPPEIYSLEKEIKAELQKLKAMKDGDLECNPS</sequence>
<dbReference type="PANTHER" id="PTHR31921">
    <property type="entry name" value="PROTEIN DPCD"/>
    <property type="match status" value="1"/>
</dbReference>
<dbReference type="AlphaFoldDB" id="A0A9Q0YRK7"/>
<comment type="similarity">
    <text evidence="1">Belongs to the DPCD family.</text>
</comment>
<dbReference type="PRINTS" id="PR02065">
    <property type="entry name" value="PROTEINDPCD"/>
</dbReference>
<dbReference type="InterPro" id="IPR026224">
    <property type="entry name" value="DPCD"/>
</dbReference>
<protein>
    <recommendedName>
        <fullName evidence="2">Protein DPCD</fullName>
    </recommendedName>
</protein>
<keyword evidence="4" id="KW-1185">Reference proteome</keyword>
<proteinExistence type="inferred from homology"/>
<evidence type="ECO:0000313" key="4">
    <source>
        <dbReference type="Proteomes" id="UP001152320"/>
    </source>
</evidence>
<reference evidence="3" key="1">
    <citation type="submission" date="2021-10" db="EMBL/GenBank/DDBJ databases">
        <title>Tropical sea cucumber genome reveals ecological adaptation and Cuvierian tubules defense mechanism.</title>
        <authorList>
            <person name="Chen T."/>
        </authorList>
    </citation>
    <scope>NUCLEOTIDE SEQUENCE</scope>
    <source>
        <strain evidence="3">Nanhai2018</strain>
        <tissue evidence="3">Muscle</tissue>
    </source>
</reference>
<dbReference type="Pfam" id="PF14913">
    <property type="entry name" value="DPCD"/>
    <property type="match status" value="1"/>
</dbReference>
<accession>A0A9Q0YRK7</accession>
<evidence type="ECO:0000313" key="3">
    <source>
        <dbReference type="EMBL" id="KAJ8025394.1"/>
    </source>
</evidence>
<dbReference type="Proteomes" id="UP001152320">
    <property type="component" value="Chromosome 17"/>
</dbReference>
<comment type="caution">
    <text evidence="3">The sequence shown here is derived from an EMBL/GenBank/DDBJ whole genome shotgun (WGS) entry which is preliminary data.</text>
</comment>
<dbReference type="OrthoDB" id="10256139at2759"/>